<dbReference type="Proteomes" id="UP000588071">
    <property type="component" value="Unassembled WGS sequence"/>
</dbReference>
<dbReference type="AlphaFoldDB" id="A0A7X9NKI5"/>
<sequence>MGLKFQKDDFLEKKLEEFIVFPNDFKEKKEEVDIERFLNPKPKPEKKKKQTNKRIEEA</sequence>
<accession>A0A7X9NKI5</accession>
<evidence type="ECO:0000256" key="1">
    <source>
        <dbReference type="SAM" id="MobiDB-lite"/>
    </source>
</evidence>
<gene>
    <name evidence="2" type="ORF">HF857_02235</name>
</gene>
<dbReference type="InterPro" id="IPR047909">
    <property type="entry name" value="SPJ_0845-like_N"/>
</dbReference>
<comment type="caution">
    <text evidence="2">The sequence shown here is derived from an EMBL/GenBank/DDBJ whole genome shotgun (WGS) entry which is preliminary data.</text>
</comment>
<dbReference type="EMBL" id="JABAFV010000002">
    <property type="protein sequence ID" value="NME49088.1"/>
    <property type="molecule type" value="Genomic_DNA"/>
</dbReference>
<reference evidence="2 3" key="1">
    <citation type="submission" date="2020-04" db="EMBL/GenBank/DDBJ databases">
        <authorList>
            <person name="Hitch T.C.A."/>
            <person name="Wylensek D."/>
            <person name="Clavel T."/>
        </authorList>
    </citation>
    <scope>NUCLEOTIDE SEQUENCE [LARGE SCALE GENOMIC DNA]</scope>
    <source>
        <strain evidence="2 3">WCA-380-WT-3C</strain>
    </source>
</reference>
<feature type="region of interest" description="Disordered" evidence="1">
    <location>
        <begin position="36"/>
        <end position="58"/>
    </location>
</feature>
<dbReference type="RefSeq" id="WP_168930229.1">
    <property type="nucleotide sequence ID" value="NZ_JABAFV010000002.1"/>
</dbReference>
<protein>
    <submittedName>
        <fullName evidence="2">Uncharacterized protein</fullName>
    </submittedName>
</protein>
<evidence type="ECO:0000313" key="3">
    <source>
        <dbReference type="Proteomes" id="UP000588071"/>
    </source>
</evidence>
<proteinExistence type="predicted"/>
<organism evidence="2 3">
    <name type="scientific">Enterococcus cecorum</name>
    <dbReference type="NCBI Taxonomy" id="44008"/>
    <lineage>
        <taxon>Bacteria</taxon>
        <taxon>Bacillati</taxon>
        <taxon>Bacillota</taxon>
        <taxon>Bacilli</taxon>
        <taxon>Lactobacillales</taxon>
        <taxon>Enterococcaceae</taxon>
        <taxon>Enterococcus</taxon>
    </lineage>
</organism>
<evidence type="ECO:0000313" key="2">
    <source>
        <dbReference type="EMBL" id="NME49088.1"/>
    </source>
</evidence>
<name>A0A7X9NKI5_9ENTE</name>
<dbReference type="NCBIfam" id="NF040897">
    <property type="entry name" value="SPJ_0845_Nterm"/>
    <property type="match status" value="1"/>
</dbReference>